<comment type="caution">
    <text evidence="2">The sequence shown here is derived from an EMBL/GenBank/DDBJ whole genome shotgun (WGS) entry which is preliminary data.</text>
</comment>
<keyword evidence="2" id="KW-0378">Hydrolase</keyword>
<dbReference type="PANTHER" id="PTHR21646">
    <property type="entry name" value="UBIQUITIN CARBOXYL-TERMINAL HYDROLASE"/>
    <property type="match status" value="1"/>
</dbReference>
<keyword evidence="3" id="KW-1185">Reference proteome</keyword>
<proteinExistence type="predicted"/>
<dbReference type="SUPFAM" id="SSF54001">
    <property type="entry name" value="Cysteine proteinases"/>
    <property type="match status" value="1"/>
</dbReference>
<dbReference type="GO" id="GO:0016579">
    <property type="term" value="P:protein deubiquitination"/>
    <property type="evidence" value="ECO:0007669"/>
    <property type="project" value="InterPro"/>
</dbReference>
<dbReference type="EMBL" id="PITI01000365">
    <property type="protein sequence ID" value="TBU06880.1"/>
    <property type="molecule type" value="Genomic_DNA"/>
</dbReference>
<dbReference type="InterPro" id="IPR028889">
    <property type="entry name" value="USP"/>
</dbReference>
<dbReference type="AlphaFoldDB" id="A0A4Q9LIP0"/>
<dbReference type="InterPro" id="IPR050185">
    <property type="entry name" value="Ub_carboxyl-term_hydrolase"/>
</dbReference>
<evidence type="ECO:0000313" key="3">
    <source>
        <dbReference type="Proteomes" id="UP000291404"/>
    </source>
</evidence>
<dbReference type="PROSITE" id="PS50235">
    <property type="entry name" value="USP_3"/>
    <property type="match status" value="1"/>
</dbReference>
<dbReference type="Proteomes" id="UP000291404">
    <property type="component" value="Unassembled WGS sequence"/>
</dbReference>
<gene>
    <name evidence="2" type="ORF">CWI36_0365p0030</name>
</gene>
<dbReference type="Pfam" id="PF00443">
    <property type="entry name" value="UCH"/>
    <property type="match status" value="1"/>
</dbReference>
<accession>A0A4Q9LIP0</accession>
<protein>
    <submittedName>
        <fullName evidence="2">Ubiquitin carboxyl-terminal hydrolase</fullName>
    </submittedName>
</protein>
<sequence>MKDLNMETNLLYDSSTFSRNRNKKYKNWHKKIYSNTYNSTDYNNINTPLNYLCCDFYSSNNKSLIGNPMAVQEIRLNPRPAGLINKKNDCFFNSVMQCILSLHPLTSFYDSNVFNDNQKFSKSFQDFIRIYKSKSVVNPSDLINVLGRKIFILDSNQQDCHEFLTLFFLHLYIELNGKVNDLISSLSEFDKKKQENFIARTFFGLQKSIVICGMCNQKKEKIEHFSCLTLKLENSIYESMKSYEKEEILSGDNAWKCDFCGKKNKTTKLMQIVEYPKILIIQLVRFYSHTNKDSRKIDVDGILQFKNTKYKIVGYACHSGTVRNGHYVSFGSRNGEWFYFDDEHYKKQESIKLNETDAYVLFYIAL</sequence>
<name>A0A4Q9LIP0_9MICR</name>
<organism evidence="2 3">
    <name type="scientific">Hamiltosporidium magnivora</name>
    <dbReference type="NCBI Taxonomy" id="148818"/>
    <lineage>
        <taxon>Eukaryota</taxon>
        <taxon>Fungi</taxon>
        <taxon>Fungi incertae sedis</taxon>
        <taxon>Microsporidia</taxon>
        <taxon>Dubosqiidae</taxon>
        <taxon>Hamiltosporidium</taxon>
    </lineage>
</organism>
<dbReference type="Gene3D" id="3.90.70.10">
    <property type="entry name" value="Cysteine proteinases"/>
    <property type="match status" value="1"/>
</dbReference>
<dbReference type="STRING" id="148818.A0A4Q9LIP0"/>
<dbReference type="InterPro" id="IPR001394">
    <property type="entry name" value="Peptidase_C19_UCH"/>
</dbReference>
<dbReference type="VEuPathDB" id="MicrosporidiaDB:CWI36_0365p0030"/>
<reference evidence="2 3" key="1">
    <citation type="submission" date="2017-12" db="EMBL/GenBank/DDBJ databases">
        <authorList>
            <person name="Pombert J.-F."/>
            <person name="Haag K.L."/>
            <person name="Ebert D."/>
        </authorList>
    </citation>
    <scope>NUCLEOTIDE SEQUENCE [LARGE SCALE GENOMIC DNA]</scope>
    <source>
        <strain evidence="2">BE-OM-2</strain>
    </source>
</reference>
<dbReference type="PANTHER" id="PTHR21646:SF46">
    <property type="entry name" value="UBIQUITIN CARBOXYL-TERMINAL HYDROLASE"/>
    <property type="match status" value="1"/>
</dbReference>
<dbReference type="GO" id="GO:0004843">
    <property type="term" value="F:cysteine-type deubiquitinase activity"/>
    <property type="evidence" value="ECO:0007669"/>
    <property type="project" value="InterPro"/>
</dbReference>
<dbReference type="VEuPathDB" id="MicrosporidiaDB:CWI39_0561p0030"/>
<evidence type="ECO:0000313" key="2">
    <source>
        <dbReference type="EMBL" id="TBU06880.1"/>
    </source>
</evidence>
<evidence type="ECO:0000259" key="1">
    <source>
        <dbReference type="PROSITE" id="PS50235"/>
    </source>
</evidence>
<dbReference type="InterPro" id="IPR038765">
    <property type="entry name" value="Papain-like_cys_pep_sf"/>
</dbReference>
<feature type="domain" description="USP" evidence="1">
    <location>
        <begin position="81"/>
        <end position="366"/>
    </location>
</feature>